<accession>A0A1X2EFQ8</accession>
<dbReference type="STRING" id="1798.AWC30_15130"/>
<protein>
    <submittedName>
        <fullName evidence="1">Uncharacterized protein</fullName>
    </submittedName>
</protein>
<reference evidence="1 2" key="1">
    <citation type="submission" date="2016-01" db="EMBL/GenBank/DDBJ databases">
        <title>The new phylogeny of the genus Mycobacterium.</title>
        <authorList>
            <person name="Tarcisio F."/>
            <person name="Conor M."/>
            <person name="Antonella G."/>
            <person name="Elisabetta G."/>
            <person name="Giulia F.S."/>
            <person name="Sara T."/>
            <person name="Anna F."/>
            <person name="Clotilde B."/>
            <person name="Roberto B."/>
            <person name="Veronica D.S."/>
            <person name="Fabio R."/>
            <person name="Monica P."/>
            <person name="Olivier J."/>
            <person name="Enrico T."/>
            <person name="Nicola S."/>
        </authorList>
    </citation>
    <scope>NUCLEOTIDE SEQUENCE [LARGE SCALE GENOMIC DNA]</scope>
    <source>
        <strain evidence="1 2">DSM 44153</strain>
    </source>
</reference>
<dbReference type="EMBL" id="LQPZ01000041">
    <property type="protein sequence ID" value="ORX00582.1"/>
    <property type="molecule type" value="Genomic_DNA"/>
</dbReference>
<sequence length="147" mass="15615">MIRQLGIAAAAVTILAVPGPADPSAHADPQRYDTDVPGIVYDASAGTPCHSWEKFIFGRGRDGQTLACHWIPNQGPPWDPPTTGFWVNSPPLRGVQDVGAPCPDPKRSQVAAQSPDGLPMLCTERGWQPGWFTGGAGPYAPPGFFQP</sequence>
<dbReference type="Proteomes" id="UP000193090">
    <property type="component" value="Unassembled WGS sequence"/>
</dbReference>
<evidence type="ECO:0000313" key="1">
    <source>
        <dbReference type="EMBL" id="ORX00582.1"/>
    </source>
</evidence>
<dbReference type="OrthoDB" id="4748009at2"/>
<dbReference type="RefSeq" id="WP_085111033.1">
    <property type="nucleotide sequence ID" value="NZ_JACKSN010000109.1"/>
</dbReference>
<comment type="caution">
    <text evidence="1">The sequence shown here is derived from an EMBL/GenBank/DDBJ whole genome shotgun (WGS) entry which is preliminary data.</text>
</comment>
<dbReference type="AlphaFoldDB" id="A0A1X2EFQ8"/>
<name>A0A1X2EFQ8_9MYCO</name>
<keyword evidence="2" id="KW-1185">Reference proteome</keyword>
<proteinExistence type="predicted"/>
<evidence type="ECO:0000313" key="2">
    <source>
        <dbReference type="Proteomes" id="UP000193090"/>
    </source>
</evidence>
<organism evidence="1 2">
    <name type="scientific">Mycolicibacillus trivialis</name>
    <dbReference type="NCBI Taxonomy" id="1798"/>
    <lineage>
        <taxon>Bacteria</taxon>
        <taxon>Bacillati</taxon>
        <taxon>Actinomycetota</taxon>
        <taxon>Actinomycetes</taxon>
        <taxon>Mycobacteriales</taxon>
        <taxon>Mycobacteriaceae</taxon>
        <taxon>Mycolicibacillus</taxon>
    </lineage>
</organism>
<gene>
    <name evidence="1" type="ORF">AWC30_15130</name>
</gene>